<comment type="caution">
    <text evidence="1">The sequence shown here is derived from an EMBL/GenBank/DDBJ whole genome shotgun (WGS) entry which is preliminary data.</text>
</comment>
<proteinExistence type="predicted"/>
<dbReference type="EMBL" id="SPHZ02000006">
    <property type="protein sequence ID" value="KAF0915735.1"/>
    <property type="molecule type" value="Genomic_DNA"/>
</dbReference>
<reference evidence="1 2" key="1">
    <citation type="submission" date="2019-11" db="EMBL/GenBank/DDBJ databases">
        <title>Whole genome sequence of Oryza granulata.</title>
        <authorList>
            <person name="Li W."/>
        </authorList>
    </citation>
    <scope>NUCLEOTIDE SEQUENCE [LARGE SCALE GENOMIC DNA]</scope>
    <source>
        <strain evidence="2">cv. Menghai</strain>
        <tissue evidence="1">Leaf</tissue>
    </source>
</reference>
<dbReference type="InterPro" id="IPR036397">
    <property type="entry name" value="RNaseH_sf"/>
</dbReference>
<accession>A0A6G1DSC6</accession>
<evidence type="ECO:0000313" key="2">
    <source>
        <dbReference type="Proteomes" id="UP000479710"/>
    </source>
</evidence>
<dbReference type="InterPro" id="IPR012337">
    <property type="entry name" value="RNaseH-like_sf"/>
</dbReference>
<keyword evidence="2" id="KW-1185">Reference proteome</keyword>
<gene>
    <name evidence="1" type="ORF">E2562_038583</name>
</gene>
<dbReference type="AlphaFoldDB" id="A0A6G1DSC6"/>
<dbReference type="SUPFAM" id="SSF53098">
    <property type="entry name" value="Ribonuclease H-like"/>
    <property type="match status" value="1"/>
</dbReference>
<name>A0A6G1DSC6_9ORYZ</name>
<dbReference type="OrthoDB" id="1938712at2759"/>
<evidence type="ECO:0000313" key="1">
    <source>
        <dbReference type="EMBL" id="KAF0915735.1"/>
    </source>
</evidence>
<organism evidence="1 2">
    <name type="scientific">Oryza meyeriana var. granulata</name>
    <dbReference type="NCBI Taxonomy" id="110450"/>
    <lineage>
        <taxon>Eukaryota</taxon>
        <taxon>Viridiplantae</taxon>
        <taxon>Streptophyta</taxon>
        <taxon>Embryophyta</taxon>
        <taxon>Tracheophyta</taxon>
        <taxon>Spermatophyta</taxon>
        <taxon>Magnoliopsida</taxon>
        <taxon>Liliopsida</taxon>
        <taxon>Poales</taxon>
        <taxon>Poaceae</taxon>
        <taxon>BOP clade</taxon>
        <taxon>Oryzoideae</taxon>
        <taxon>Oryzeae</taxon>
        <taxon>Oryzinae</taxon>
        <taxon>Oryza</taxon>
        <taxon>Oryza meyeriana</taxon>
    </lineage>
</organism>
<dbReference type="GO" id="GO:0003676">
    <property type="term" value="F:nucleic acid binding"/>
    <property type="evidence" value="ECO:0007669"/>
    <property type="project" value="InterPro"/>
</dbReference>
<dbReference type="PANTHER" id="PTHR36077:SF1">
    <property type="entry name" value="HOMEOBOX PROSPERO PROTEIN"/>
    <property type="match status" value="1"/>
</dbReference>
<dbReference type="Proteomes" id="UP000479710">
    <property type="component" value="Unassembled WGS sequence"/>
</dbReference>
<sequence length="148" mass="16510">MPSVVRVEMAVDFVEGLPCVGGKSVILTIIDRFSKYAHFVALAFYANVVHVHGVPASIVSDRDPTFMLALWKALFAATRTKLHMSSAFNPQEEREMAHLYERRKFPYLGDEEAVEEFIKNGSALGTTIGPKGFVDANMDSDNMQKQLQ</sequence>
<dbReference type="PANTHER" id="PTHR36077">
    <property type="entry name" value="BNAA02G07370D PROTEIN"/>
    <property type="match status" value="1"/>
</dbReference>
<dbReference type="Gene3D" id="3.30.420.10">
    <property type="entry name" value="Ribonuclease H-like superfamily/Ribonuclease H"/>
    <property type="match status" value="1"/>
</dbReference>
<protein>
    <recommendedName>
        <fullName evidence="3">Integrase catalytic domain-containing protein</fullName>
    </recommendedName>
</protein>
<evidence type="ECO:0008006" key="3">
    <source>
        <dbReference type="Google" id="ProtNLM"/>
    </source>
</evidence>